<comment type="caution">
    <text evidence="4">The sequence shown here is derived from an EMBL/GenBank/DDBJ whole genome shotgun (WGS) entry which is preliminary data.</text>
</comment>
<proteinExistence type="predicted"/>
<dbReference type="InterPro" id="IPR018337">
    <property type="entry name" value="Cell_wall/Cho-bd_repeat"/>
</dbReference>
<dbReference type="EMBL" id="LZZI01000160">
    <property type="protein sequence ID" value="OOM54588.1"/>
    <property type="molecule type" value="Genomic_DNA"/>
</dbReference>
<keyword evidence="1" id="KW-0677">Repeat</keyword>
<dbReference type="GO" id="GO:0008745">
    <property type="term" value="F:N-acetylmuramoyl-L-alanine amidase activity"/>
    <property type="evidence" value="ECO:0007669"/>
    <property type="project" value="UniProtKB-EC"/>
</dbReference>
<evidence type="ECO:0000256" key="2">
    <source>
        <dbReference type="PROSITE-ProRule" id="PRU00591"/>
    </source>
</evidence>
<dbReference type="EC" id="3.5.1.28" evidence="4"/>
<dbReference type="Pfam" id="PF01473">
    <property type="entry name" value="Choline_bind_1"/>
    <property type="match status" value="1"/>
</dbReference>
<dbReference type="Pfam" id="PF19127">
    <property type="entry name" value="Choline_bind_3"/>
    <property type="match status" value="1"/>
</dbReference>
<reference evidence="4 5" key="1">
    <citation type="submission" date="2016-05" db="EMBL/GenBank/DDBJ databases">
        <title>Microbial solvent formation.</title>
        <authorList>
            <person name="Poehlein A."/>
            <person name="Montoya Solano J.D."/>
            <person name="Flitsch S."/>
            <person name="Krabben P."/>
            <person name="Duerre P."/>
            <person name="Daniel R."/>
        </authorList>
    </citation>
    <scope>NUCLEOTIDE SEQUENCE [LARGE SCALE GENOMIC DNA]</scope>
    <source>
        <strain evidence="4 5">DSM 53</strain>
    </source>
</reference>
<evidence type="ECO:0000313" key="4">
    <source>
        <dbReference type="EMBL" id="OOM54588.1"/>
    </source>
</evidence>
<dbReference type="Gene3D" id="2.10.270.10">
    <property type="entry name" value="Cholin Binding"/>
    <property type="match status" value="1"/>
</dbReference>
<organism evidence="4 5">
    <name type="scientific">Clostridium beijerinckii</name>
    <name type="common">Clostridium MP</name>
    <dbReference type="NCBI Taxonomy" id="1520"/>
    <lineage>
        <taxon>Bacteria</taxon>
        <taxon>Bacillati</taxon>
        <taxon>Bacillota</taxon>
        <taxon>Clostridia</taxon>
        <taxon>Eubacteriales</taxon>
        <taxon>Clostridiaceae</taxon>
        <taxon>Clostridium</taxon>
    </lineage>
</organism>
<evidence type="ECO:0000256" key="3">
    <source>
        <dbReference type="SAM" id="MobiDB-lite"/>
    </source>
</evidence>
<protein>
    <submittedName>
        <fullName evidence="4">Autolysin</fullName>
        <ecNumber evidence="4">3.5.1.28</ecNumber>
    </submittedName>
</protein>
<feature type="repeat" description="Cell wall-binding" evidence="2">
    <location>
        <begin position="1022"/>
        <end position="1041"/>
    </location>
</feature>
<gene>
    <name evidence="4" type="primary">lytA_26</name>
    <name evidence="4" type="ORF">CLBCK_46420</name>
</gene>
<feature type="region of interest" description="Disordered" evidence="3">
    <location>
        <begin position="804"/>
        <end position="841"/>
    </location>
</feature>
<keyword evidence="4" id="KW-0378">Hydrolase</keyword>
<dbReference type="PROSITE" id="PS51170">
    <property type="entry name" value="CW"/>
    <property type="match status" value="2"/>
</dbReference>
<evidence type="ECO:0000313" key="5">
    <source>
        <dbReference type="Proteomes" id="UP000190973"/>
    </source>
</evidence>
<feature type="repeat" description="Cell wall-binding" evidence="2">
    <location>
        <begin position="1002"/>
        <end position="1021"/>
    </location>
</feature>
<accession>A0A1S8RN20</accession>
<dbReference type="AlphaFoldDB" id="A0A1S8RN20"/>
<dbReference type="Proteomes" id="UP000190973">
    <property type="component" value="Unassembled WGS sequence"/>
</dbReference>
<evidence type="ECO:0000256" key="1">
    <source>
        <dbReference type="ARBA" id="ARBA00022737"/>
    </source>
</evidence>
<feature type="compositionally biased region" description="Low complexity" evidence="3">
    <location>
        <begin position="804"/>
        <end position="833"/>
    </location>
</feature>
<name>A0A1S8RN20_CLOBE</name>
<sequence length="1060" mass="114261">MVVNDTPVVTEVTETQTKEDLLSEGSTSLSSLVGDNNMQQYDIIAVVNHLKTNDRLTVTIEGCEKGVSSTETDGYIRGILMITDEDTQNQCGSDFEITIPKLAANIPTSNQNTIQTDTDLLTVARNILDTYTGRNNMADHDVLSVAQTAQITNPDLTIGVVGIEKSVATTDAQGQIIGTVIVTNTASHTNVNESFTMTIPKLQSAEDLAYIIKDNFSRTSVDNYSVSEVLLEYAESFRTNGNLILSIADDEKLDATTDADGYLRGQIVITDIANNNLQTPVFYNIPITKLPSTTPVTTQPTEQTDIQKLADYVNSSLTGKPVINDVTDSMVNDLVTRAVALKAAWYDLDENQVEVTVNGLQVNTANYAIPGNANCIVKLKDITTGQTASFTLNLSIPVIAEDLAGLAQAVHNNMVSNIVTNDDTQIPLTVDAFSFAQTICSTYGVNGQSLGVTLLNFQKNPATTSSAGSITFDLELENISTGEKVQRPIQLNILQLNSNPVPNSDLDQMATQLKTMLSNIYMNNPVNEAEVQSVVDNNVSRLFIGDCPVTASVSNIEIIAPTSTVDGKVKYHVTLRLLNSVSEIDAYSKFTSSTGTIGDGPTDGETSDELNQLASYIRTEISKGYTTNTLTPELAERYVTFLAQRAYTADVALPVNIDLYNWELVKATENTSGFASFKVDLTMKATGDKKTVDIEMIIPATRDESTGGTIGNGTVDTTDLGKAKNRLTEFLNDYNPSNTTSKELLQANLTTLASSYGVTVEVADFEKIESTSTTAGRCKFNVNLSKVNAVMTISFDKAIAKVTSPSSSSSSSSSHSSSHNSSSIKTDSNSSNNGIPKAISPTNESHKIEIVKAITSNGLVASTPKEVITSSGNRIVVSSLSKDNIFTGAVVTSDKATQATEVSVPSNAKIEGVYKYIPELSKYIKVEDGVGIAEGKVVLPTQQDSTYFVTTQVLPPAETVGTGWAQVNNNWYLIDNTGNPLKGWQNDGKGWTYLAHENSAMKTGWLKDGSAWYYLKDNGYMATGWVKDGDNWYYLKENGSMAADTTVDGYTVDSTGAWVK</sequence>
<dbReference type="SUPFAM" id="SSF69360">
    <property type="entry name" value="Cell wall binding repeat"/>
    <property type="match status" value="1"/>
</dbReference>